<evidence type="ECO:0000313" key="2">
    <source>
        <dbReference type="EMBL" id="OAE28222.1"/>
    </source>
</evidence>
<dbReference type="Proteomes" id="UP000077202">
    <property type="component" value="Unassembled WGS sequence"/>
</dbReference>
<organism evidence="2 3">
    <name type="scientific">Marchantia polymorpha subsp. ruderalis</name>
    <dbReference type="NCBI Taxonomy" id="1480154"/>
    <lineage>
        <taxon>Eukaryota</taxon>
        <taxon>Viridiplantae</taxon>
        <taxon>Streptophyta</taxon>
        <taxon>Embryophyta</taxon>
        <taxon>Marchantiophyta</taxon>
        <taxon>Marchantiopsida</taxon>
        <taxon>Marchantiidae</taxon>
        <taxon>Marchantiales</taxon>
        <taxon>Marchantiaceae</taxon>
        <taxon>Marchantia</taxon>
    </lineage>
</organism>
<keyword evidence="3" id="KW-1185">Reference proteome</keyword>
<accession>A0A176W6Y5</accession>
<feature type="chain" id="PRO_5008052359" evidence="1">
    <location>
        <begin position="20"/>
        <end position="242"/>
    </location>
</feature>
<comment type="caution">
    <text evidence="2">The sequence shown here is derived from an EMBL/GenBank/DDBJ whole genome shotgun (WGS) entry which is preliminary data.</text>
</comment>
<gene>
    <name evidence="2" type="ORF">AXG93_4492s1130</name>
</gene>
<keyword evidence="1" id="KW-0732">Signal</keyword>
<dbReference type="AlphaFoldDB" id="A0A176W6Y5"/>
<proteinExistence type="predicted"/>
<name>A0A176W6Y5_MARPO</name>
<feature type="signal peptide" evidence="1">
    <location>
        <begin position="1"/>
        <end position="19"/>
    </location>
</feature>
<reference evidence="2" key="1">
    <citation type="submission" date="2016-03" db="EMBL/GenBank/DDBJ databases">
        <title>Mechanisms controlling the formation of the plant cell surface in tip-growing cells are functionally conserved among land plants.</title>
        <authorList>
            <person name="Honkanen S."/>
            <person name="Jones V.A."/>
            <person name="Morieri G."/>
            <person name="Champion C."/>
            <person name="Hetherington A.J."/>
            <person name="Kelly S."/>
            <person name="Saint-Marcoux D."/>
            <person name="Proust H."/>
            <person name="Prescott H."/>
            <person name="Dolan L."/>
        </authorList>
    </citation>
    <scope>NUCLEOTIDE SEQUENCE [LARGE SCALE GENOMIC DNA]</scope>
    <source>
        <tissue evidence="2">Whole gametophyte</tissue>
    </source>
</reference>
<sequence length="242" mass="27092">MKHVLWAWLPIRLKLIANAGPIARSETSPHHAPWTMAELMRNPDTGGILWWAESGLELRLACASCAASRRVGGDVSGSASPYLRFLSPSALKMEAVTMARLLELLATPRLAIKLPALHREFTTRSGVETGRCSAAQFSLEPELDSLFILLPHLKLKPAPELTMPAYFCIRHLMLEVGWIVGTQHIRCEAAVHEKVSRLVEQMLYFRSSKYGDRGHRVSVYTIPSDVVLYNAKVDTACYDRRQ</sequence>
<evidence type="ECO:0000313" key="3">
    <source>
        <dbReference type="Proteomes" id="UP000077202"/>
    </source>
</evidence>
<evidence type="ECO:0000256" key="1">
    <source>
        <dbReference type="SAM" id="SignalP"/>
    </source>
</evidence>
<dbReference type="EMBL" id="LVLJ01001744">
    <property type="protein sequence ID" value="OAE28222.1"/>
    <property type="molecule type" value="Genomic_DNA"/>
</dbReference>
<protein>
    <submittedName>
        <fullName evidence="2">Uncharacterized protein</fullName>
    </submittedName>
</protein>